<keyword evidence="7 11" id="KW-0665">Pyrimidine biosynthesis</keyword>
<dbReference type="AlphaFoldDB" id="A0A1F6T7Z0"/>
<comment type="function">
    <text evidence="1 11">Catalyzes the conversion of dihydroorotate to orotate with quinone as electron acceptor.</text>
</comment>
<evidence type="ECO:0000256" key="4">
    <source>
        <dbReference type="ARBA" id="ARBA00005359"/>
    </source>
</evidence>
<organism evidence="13 14">
    <name type="scientific">Candidatus Muproteobacteria bacterium RBG_16_62_13</name>
    <dbReference type="NCBI Taxonomy" id="1817756"/>
    <lineage>
        <taxon>Bacteria</taxon>
        <taxon>Pseudomonadati</taxon>
        <taxon>Pseudomonadota</taxon>
        <taxon>Candidatus Muproteobacteria</taxon>
    </lineage>
</organism>
<dbReference type="PANTHER" id="PTHR48109">
    <property type="entry name" value="DIHYDROOROTATE DEHYDROGENASE (QUINONE), MITOCHONDRIAL-RELATED"/>
    <property type="match status" value="1"/>
</dbReference>
<dbReference type="SUPFAM" id="SSF51395">
    <property type="entry name" value="FMN-linked oxidoreductases"/>
    <property type="match status" value="1"/>
</dbReference>
<dbReference type="Proteomes" id="UP000178379">
    <property type="component" value="Unassembled WGS sequence"/>
</dbReference>
<evidence type="ECO:0000256" key="9">
    <source>
        <dbReference type="ARBA" id="ARBA00023136"/>
    </source>
</evidence>
<evidence type="ECO:0000313" key="14">
    <source>
        <dbReference type="Proteomes" id="UP000178379"/>
    </source>
</evidence>
<dbReference type="InterPro" id="IPR001295">
    <property type="entry name" value="Dihydroorotate_DH_CS"/>
</dbReference>
<keyword evidence="8 11" id="KW-0560">Oxidoreductase</keyword>
<dbReference type="PROSITE" id="PS00911">
    <property type="entry name" value="DHODEHASE_1"/>
    <property type="match status" value="1"/>
</dbReference>
<dbReference type="GO" id="GO:0106430">
    <property type="term" value="F:dihydroorotate dehydrogenase (quinone) activity"/>
    <property type="evidence" value="ECO:0007669"/>
    <property type="project" value="UniProtKB-EC"/>
</dbReference>
<comment type="pathway">
    <text evidence="3 11">Pyrimidine metabolism; UMP biosynthesis via de novo pathway; orotate from (S)-dihydroorotate (quinone route): step 1/1.</text>
</comment>
<dbReference type="STRING" id="1817756.A2140_05860"/>
<dbReference type="Pfam" id="PF01180">
    <property type="entry name" value="DHO_dh"/>
    <property type="match status" value="1"/>
</dbReference>
<dbReference type="NCBIfam" id="NF003646">
    <property type="entry name" value="PRK05286.1-4"/>
    <property type="match status" value="1"/>
</dbReference>
<dbReference type="PROSITE" id="PS00912">
    <property type="entry name" value="DHODEHASE_2"/>
    <property type="match status" value="1"/>
</dbReference>
<comment type="caution">
    <text evidence="13">The sequence shown here is derived from an EMBL/GenBank/DDBJ whole genome shotgun (WGS) entry which is preliminary data.</text>
</comment>
<evidence type="ECO:0000313" key="13">
    <source>
        <dbReference type="EMBL" id="OGI41251.1"/>
    </source>
</evidence>
<keyword evidence="11" id="KW-1003">Cell membrane</keyword>
<reference evidence="13 14" key="1">
    <citation type="journal article" date="2016" name="Nat. Commun.">
        <title>Thousands of microbial genomes shed light on interconnected biogeochemical processes in an aquifer system.</title>
        <authorList>
            <person name="Anantharaman K."/>
            <person name="Brown C.T."/>
            <person name="Hug L.A."/>
            <person name="Sharon I."/>
            <person name="Castelle C.J."/>
            <person name="Probst A.J."/>
            <person name="Thomas B.C."/>
            <person name="Singh A."/>
            <person name="Wilkins M.J."/>
            <person name="Karaoz U."/>
            <person name="Brodie E.L."/>
            <person name="Williams K.H."/>
            <person name="Hubbard S.S."/>
            <person name="Banfield J.F."/>
        </authorList>
    </citation>
    <scope>NUCLEOTIDE SEQUENCE [LARGE SCALE GENOMIC DNA]</scope>
</reference>
<name>A0A1F6T7Z0_9PROT</name>
<dbReference type="NCBIfam" id="NF003645">
    <property type="entry name" value="PRK05286.1-2"/>
    <property type="match status" value="1"/>
</dbReference>
<evidence type="ECO:0000256" key="3">
    <source>
        <dbReference type="ARBA" id="ARBA00005161"/>
    </source>
</evidence>
<evidence type="ECO:0000256" key="10">
    <source>
        <dbReference type="ARBA" id="ARBA00048639"/>
    </source>
</evidence>
<dbReference type="InterPro" id="IPR050074">
    <property type="entry name" value="DHO_dehydrogenase"/>
</dbReference>
<evidence type="ECO:0000256" key="8">
    <source>
        <dbReference type="ARBA" id="ARBA00023002"/>
    </source>
</evidence>
<proteinExistence type="inferred from homology"/>
<feature type="active site" description="Nucleophile" evidence="11">
    <location>
        <position position="179"/>
    </location>
</feature>
<evidence type="ECO:0000256" key="5">
    <source>
        <dbReference type="ARBA" id="ARBA00022630"/>
    </source>
</evidence>
<feature type="binding site" evidence="11">
    <location>
        <position position="221"/>
    </location>
    <ligand>
        <name>FMN</name>
        <dbReference type="ChEBI" id="CHEBI:58210"/>
    </ligand>
</feature>
<feature type="binding site" evidence="11">
    <location>
        <position position="272"/>
    </location>
    <ligand>
        <name>FMN</name>
        <dbReference type="ChEBI" id="CHEBI:58210"/>
    </ligand>
</feature>
<dbReference type="GO" id="GO:0006207">
    <property type="term" value="P:'de novo' pyrimidine nucleobase biosynthetic process"/>
    <property type="evidence" value="ECO:0007669"/>
    <property type="project" value="UniProtKB-UniRule"/>
</dbReference>
<dbReference type="HAMAP" id="MF_00225">
    <property type="entry name" value="DHO_dh_type2"/>
    <property type="match status" value="1"/>
</dbReference>
<sequence length="369" mass="39874">MYRLLRPLLFLLEAETAHRLTFALFGMGYRIPGFPWLIRMVCAHRARRLPVDLMGIRLERPIGLAAGLDKNAELAPLFADLGFGFVELGTVTPRPQAGNPRPRLFRLPAAAALINRLGFNNAGLAQFLDNLYRLPKRGPVGINIGRNKDTPNEHALDDYRTALRAVYAHADYVTINISSPNTPGLRALQEGGQLEALLGALKHEQTVLAQREGHAVPLALKIAPDLDAEQIGEIARIVLTHGIEAVIATNTTVSRPGLEHEPLANEPGGLSGRPLKTRSTEVIRELYRHLQGRVAIIGVGGIENADDAWEKLVAGADAVQVYTAFIYQGPALVRRISRGLERKLRAAGVATLGEALAIARATASAGPSG</sequence>
<dbReference type="InterPro" id="IPR005719">
    <property type="entry name" value="Dihydroorotate_DH_2"/>
</dbReference>
<feature type="binding site" evidence="11">
    <location>
        <begin position="115"/>
        <end position="119"/>
    </location>
    <ligand>
        <name>substrate</name>
    </ligand>
</feature>
<feature type="binding site" evidence="11">
    <location>
        <begin position="66"/>
        <end position="70"/>
    </location>
    <ligand>
        <name>FMN</name>
        <dbReference type="ChEBI" id="CHEBI:58210"/>
    </ligand>
</feature>
<evidence type="ECO:0000256" key="7">
    <source>
        <dbReference type="ARBA" id="ARBA00022975"/>
    </source>
</evidence>
<dbReference type="GO" id="GO:0044205">
    <property type="term" value="P:'de novo' UMP biosynthetic process"/>
    <property type="evidence" value="ECO:0007669"/>
    <property type="project" value="UniProtKB-UniRule"/>
</dbReference>
<dbReference type="EC" id="1.3.5.2" evidence="11"/>
<feature type="binding site" evidence="11">
    <location>
        <position position="301"/>
    </location>
    <ligand>
        <name>FMN</name>
        <dbReference type="ChEBI" id="CHEBI:58210"/>
    </ligand>
</feature>
<evidence type="ECO:0000256" key="11">
    <source>
        <dbReference type="HAMAP-Rule" id="MF_00225"/>
    </source>
</evidence>
<feature type="binding site" evidence="11">
    <location>
        <position position="181"/>
    </location>
    <ligand>
        <name>substrate</name>
    </ligand>
</feature>
<keyword evidence="5 11" id="KW-0285">Flavoprotein</keyword>
<evidence type="ECO:0000259" key="12">
    <source>
        <dbReference type="Pfam" id="PF01180"/>
    </source>
</evidence>
<dbReference type="InterPro" id="IPR013785">
    <property type="entry name" value="Aldolase_TIM"/>
</dbReference>
<feature type="binding site" evidence="11">
    <location>
        <position position="70"/>
    </location>
    <ligand>
        <name>substrate</name>
    </ligand>
</feature>
<feature type="binding site" evidence="11">
    <location>
        <position position="249"/>
    </location>
    <ligand>
        <name>FMN</name>
        <dbReference type="ChEBI" id="CHEBI:58210"/>
    </ligand>
</feature>
<comment type="similarity">
    <text evidence="4 11">Belongs to the dihydroorotate dehydrogenase family. Type 2 subfamily.</text>
</comment>
<dbReference type="PANTHER" id="PTHR48109:SF4">
    <property type="entry name" value="DIHYDROOROTATE DEHYDROGENASE (QUINONE), MITOCHONDRIAL"/>
    <property type="match status" value="1"/>
</dbReference>
<comment type="subunit">
    <text evidence="11">Monomer.</text>
</comment>
<dbReference type="Gene3D" id="3.20.20.70">
    <property type="entry name" value="Aldolase class I"/>
    <property type="match status" value="1"/>
</dbReference>
<accession>A0A1F6T7Z0</accession>
<gene>
    <name evidence="11" type="primary">pyrD</name>
    <name evidence="13" type="ORF">A2140_05860</name>
</gene>
<dbReference type="GO" id="GO:0005737">
    <property type="term" value="C:cytoplasm"/>
    <property type="evidence" value="ECO:0007669"/>
    <property type="project" value="InterPro"/>
</dbReference>
<keyword evidence="9 11" id="KW-0472">Membrane</keyword>
<feature type="binding site" evidence="11">
    <location>
        <position position="176"/>
    </location>
    <ligand>
        <name>substrate</name>
    </ligand>
</feature>
<dbReference type="InterPro" id="IPR005720">
    <property type="entry name" value="Dihydroorotate_DH_cat"/>
</dbReference>
<feature type="binding site" evidence="11">
    <location>
        <position position="90"/>
    </location>
    <ligand>
        <name>FMN</name>
        <dbReference type="ChEBI" id="CHEBI:58210"/>
    </ligand>
</feature>
<comment type="catalytic activity">
    <reaction evidence="10 11">
        <text>(S)-dihydroorotate + a quinone = orotate + a quinol</text>
        <dbReference type="Rhea" id="RHEA:30187"/>
        <dbReference type="ChEBI" id="CHEBI:24646"/>
        <dbReference type="ChEBI" id="CHEBI:30839"/>
        <dbReference type="ChEBI" id="CHEBI:30864"/>
        <dbReference type="ChEBI" id="CHEBI:132124"/>
        <dbReference type="EC" id="1.3.5.2"/>
    </reaction>
</comment>
<feature type="binding site" evidence="11">
    <location>
        <begin position="250"/>
        <end position="251"/>
    </location>
    <ligand>
        <name>substrate</name>
    </ligand>
</feature>
<feature type="binding site" evidence="11">
    <location>
        <begin position="322"/>
        <end position="323"/>
    </location>
    <ligand>
        <name>FMN</name>
        <dbReference type="ChEBI" id="CHEBI:58210"/>
    </ligand>
</feature>
<comment type="cofactor">
    <cofactor evidence="11">
        <name>FMN</name>
        <dbReference type="ChEBI" id="CHEBI:58210"/>
    </cofactor>
    <text evidence="11">Binds 1 FMN per subunit.</text>
</comment>
<feature type="domain" description="Dihydroorotate dehydrogenase catalytic" evidence="12">
    <location>
        <begin position="49"/>
        <end position="344"/>
    </location>
</feature>
<dbReference type="EMBL" id="MFSQ01000025">
    <property type="protein sequence ID" value="OGI41251.1"/>
    <property type="molecule type" value="Genomic_DNA"/>
</dbReference>
<dbReference type="NCBIfam" id="TIGR01036">
    <property type="entry name" value="pyrD_sub2"/>
    <property type="match status" value="1"/>
</dbReference>
<feature type="binding site" evidence="11">
    <location>
        <position position="143"/>
    </location>
    <ligand>
        <name>FMN</name>
        <dbReference type="ChEBI" id="CHEBI:58210"/>
    </ligand>
</feature>
<dbReference type="GO" id="GO:0005886">
    <property type="term" value="C:plasma membrane"/>
    <property type="evidence" value="ECO:0007669"/>
    <property type="project" value="UniProtKB-SubCell"/>
</dbReference>
<protein>
    <recommendedName>
        <fullName evidence="11">Dihydroorotate dehydrogenase (quinone)</fullName>
        <ecNumber evidence="11">1.3.5.2</ecNumber>
    </recommendedName>
    <alternativeName>
        <fullName evidence="11">DHOdehase</fullName>
        <shortName evidence="11">DHOD</shortName>
        <shortName evidence="11">DHODase</shortName>
    </alternativeName>
    <alternativeName>
        <fullName evidence="11">Dihydroorotate oxidase</fullName>
    </alternativeName>
</protein>
<dbReference type="UniPathway" id="UPA00070">
    <property type="reaction ID" value="UER00946"/>
</dbReference>
<evidence type="ECO:0000256" key="2">
    <source>
        <dbReference type="ARBA" id="ARBA00004370"/>
    </source>
</evidence>
<evidence type="ECO:0000256" key="6">
    <source>
        <dbReference type="ARBA" id="ARBA00022643"/>
    </source>
</evidence>
<comment type="subcellular location">
    <subcellularLocation>
        <location evidence="11">Cell membrane</location>
        <topology evidence="11">Peripheral membrane protein</topology>
    </subcellularLocation>
    <subcellularLocation>
        <location evidence="2">Membrane</location>
    </subcellularLocation>
</comment>
<keyword evidence="6 11" id="KW-0288">FMN</keyword>
<feature type="binding site" evidence="11">
    <location>
        <position position="176"/>
    </location>
    <ligand>
        <name>FMN</name>
        <dbReference type="ChEBI" id="CHEBI:58210"/>
    </ligand>
</feature>
<dbReference type="CDD" id="cd04738">
    <property type="entry name" value="DHOD_2_like"/>
    <property type="match status" value="1"/>
</dbReference>
<evidence type="ECO:0000256" key="1">
    <source>
        <dbReference type="ARBA" id="ARBA00003125"/>
    </source>
</evidence>
<dbReference type="NCBIfam" id="NF003652">
    <property type="entry name" value="PRK05286.2-5"/>
    <property type="match status" value="1"/>
</dbReference>